<organism evidence="2 3">
    <name type="scientific">Trichinella spiralis</name>
    <name type="common">Trichina worm</name>
    <dbReference type="NCBI Taxonomy" id="6334"/>
    <lineage>
        <taxon>Eukaryota</taxon>
        <taxon>Metazoa</taxon>
        <taxon>Ecdysozoa</taxon>
        <taxon>Nematoda</taxon>
        <taxon>Enoplea</taxon>
        <taxon>Dorylaimia</taxon>
        <taxon>Trichinellida</taxon>
        <taxon>Trichinellidae</taxon>
        <taxon>Trichinella</taxon>
    </lineage>
</organism>
<dbReference type="InParanoid" id="A0A0V1AXS8"/>
<gene>
    <name evidence="2" type="ORF">T01_13351</name>
    <name evidence="1" type="ORF">T01_2767</name>
</gene>
<dbReference type="EMBL" id="JYDH01000166">
    <property type="protein sequence ID" value="KRY29570.1"/>
    <property type="molecule type" value="Genomic_DNA"/>
</dbReference>
<dbReference type="AlphaFoldDB" id="A0A0V1AXS8"/>
<evidence type="ECO:0000313" key="2">
    <source>
        <dbReference type="EMBL" id="KRY29570.1"/>
    </source>
</evidence>
<dbReference type="EMBL" id="JYDH01000373">
    <property type="protein sequence ID" value="KRY26629.1"/>
    <property type="molecule type" value="Genomic_DNA"/>
</dbReference>
<evidence type="ECO:0000313" key="3">
    <source>
        <dbReference type="Proteomes" id="UP000054776"/>
    </source>
</evidence>
<sequence length="86" mass="9792">MLAAFSNFSNLFTQGNSPNQKPLSILEFLLTMKRTLRRAESKLHSYTGFVLVSRLSQCNICLAHDPLLIQNRPILLVMETLLLVFL</sequence>
<dbReference type="eggNOG" id="KOG2815">
    <property type="taxonomic scope" value="Eukaryota"/>
</dbReference>
<comment type="caution">
    <text evidence="2">The sequence shown here is derived from an EMBL/GenBank/DDBJ whole genome shotgun (WGS) entry which is preliminary data.</text>
</comment>
<evidence type="ECO:0000313" key="1">
    <source>
        <dbReference type="EMBL" id="KRY26629.1"/>
    </source>
</evidence>
<dbReference type="Proteomes" id="UP000054776">
    <property type="component" value="Unassembled WGS sequence"/>
</dbReference>
<protein>
    <submittedName>
        <fullName evidence="2">Uncharacterized protein</fullName>
    </submittedName>
</protein>
<name>A0A0V1AXS8_TRISP</name>
<reference evidence="2 3" key="1">
    <citation type="submission" date="2015-01" db="EMBL/GenBank/DDBJ databases">
        <title>Evolution of Trichinella species and genotypes.</title>
        <authorList>
            <person name="Korhonen P.K."/>
            <person name="Edoardo P."/>
            <person name="Giuseppe L.R."/>
            <person name="Gasser R.B."/>
        </authorList>
    </citation>
    <scope>NUCLEOTIDE SEQUENCE [LARGE SCALE GENOMIC DNA]</scope>
    <source>
        <strain evidence="2">ISS3</strain>
    </source>
</reference>
<accession>A0A0V1AXS8</accession>
<keyword evidence="3" id="KW-1185">Reference proteome</keyword>
<proteinExistence type="predicted"/>